<evidence type="ECO:0008006" key="4">
    <source>
        <dbReference type="Google" id="ProtNLM"/>
    </source>
</evidence>
<evidence type="ECO:0000313" key="2">
    <source>
        <dbReference type="EMBL" id="VDM02602.1"/>
    </source>
</evidence>
<organism evidence="2 3">
    <name type="scientific">Schistocephalus solidus</name>
    <name type="common">Tapeworm</name>
    <dbReference type="NCBI Taxonomy" id="70667"/>
    <lineage>
        <taxon>Eukaryota</taxon>
        <taxon>Metazoa</taxon>
        <taxon>Spiralia</taxon>
        <taxon>Lophotrochozoa</taxon>
        <taxon>Platyhelminthes</taxon>
        <taxon>Cestoda</taxon>
        <taxon>Eucestoda</taxon>
        <taxon>Diphyllobothriidea</taxon>
        <taxon>Diphyllobothriidae</taxon>
        <taxon>Schistocephalus</taxon>
    </lineage>
</organism>
<feature type="signal peptide" evidence="1">
    <location>
        <begin position="1"/>
        <end position="19"/>
    </location>
</feature>
<dbReference type="InterPro" id="IPR036691">
    <property type="entry name" value="Endo/exonu/phosph_ase_sf"/>
</dbReference>
<evidence type="ECO:0000256" key="1">
    <source>
        <dbReference type="SAM" id="SignalP"/>
    </source>
</evidence>
<dbReference type="Proteomes" id="UP000275846">
    <property type="component" value="Unassembled WGS sequence"/>
</dbReference>
<feature type="chain" id="PRO_5017945684" description="Endonuclease/exonuclease/phosphatase domain-containing protein" evidence="1">
    <location>
        <begin position="20"/>
        <end position="403"/>
    </location>
</feature>
<name>A0A3P7EVN7_SCHSO</name>
<dbReference type="EMBL" id="UYSU01040818">
    <property type="protein sequence ID" value="VDM02602.1"/>
    <property type="molecule type" value="Genomic_DNA"/>
</dbReference>
<keyword evidence="3" id="KW-1185">Reference proteome</keyword>
<reference evidence="2 3" key="1">
    <citation type="submission" date="2018-11" db="EMBL/GenBank/DDBJ databases">
        <authorList>
            <consortium name="Pathogen Informatics"/>
        </authorList>
    </citation>
    <scope>NUCLEOTIDE SEQUENCE [LARGE SCALE GENOMIC DNA]</scope>
    <source>
        <strain evidence="2 3">NST_G2</strain>
    </source>
</reference>
<dbReference type="AlphaFoldDB" id="A0A3P7EVN7"/>
<keyword evidence="1" id="KW-0732">Signal</keyword>
<proteinExistence type="predicted"/>
<gene>
    <name evidence="2" type="ORF">SSLN_LOCUS16216</name>
</gene>
<dbReference type="OrthoDB" id="10030815at2759"/>
<evidence type="ECO:0000313" key="3">
    <source>
        <dbReference type="Proteomes" id="UP000275846"/>
    </source>
</evidence>
<accession>A0A3P7EVN7</accession>
<protein>
    <recommendedName>
        <fullName evidence="4">Endonuclease/exonuclease/phosphatase domain-containing protein</fullName>
    </recommendedName>
</protein>
<dbReference type="SUPFAM" id="SSF56219">
    <property type="entry name" value="DNase I-like"/>
    <property type="match status" value="1"/>
</dbReference>
<sequence length="403" mass="45022">MWPPLTGTQLFFVAPRSWALPSGQTPDKHHDQQAKPGKGLRCCVCLHTRAASVSGLTLAAWNVRSILDIPRSIQPERSTAQVTQELARYKVDNAAVSKIRFSEQGQLEEVGAGYPFFWSERPKAERRNAGVAFAIRNDIAGRLPCVPQEQILRGPERPASDCAKEDKLIVLGDINARVGMDNTAWQGVLGPHGLGSCNDNGLLLLRTCEEHRLLLTNTFIRHVDAPSVAALASAGLCSRQEARSTGRAVQQRRSSLPEGRMALVTLELAGYKVEIAAFEFLGHARRQNQDWFDENDANHTSLLAEKDRLTKAYMDLRTDATKASFFRCQRIVRQRLREMQDAWMLRKAEEIQGYMKRNEMKNVVEAIKALNGPYIKRPAPLVSSNCTTLLTEKSHGQELQKCP</sequence>